<dbReference type="RefSeq" id="XP_003042889.1">
    <property type="nucleotide sequence ID" value="XM_003042843.1"/>
</dbReference>
<dbReference type="GeneID" id="9665031"/>
<protein>
    <submittedName>
        <fullName evidence="1">Uncharacterized protein</fullName>
    </submittedName>
</protein>
<keyword evidence="2" id="KW-1185">Reference proteome</keyword>
<evidence type="ECO:0000313" key="1">
    <source>
        <dbReference type="EMBL" id="EEU37176.1"/>
    </source>
</evidence>
<dbReference type="KEGG" id="nhe:NECHADRAFT_78375"/>
<dbReference type="Proteomes" id="UP000005206">
    <property type="component" value="Chromosome 3"/>
</dbReference>
<evidence type="ECO:0000313" key="2">
    <source>
        <dbReference type="Proteomes" id="UP000005206"/>
    </source>
</evidence>
<organism evidence="1 2">
    <name type="scientific">Fusarium vanettenii (strain ATCC MYA-4622 / CBS 123669 / FGSC 9596 / NRRL 45880 / 77-13-4)</name>
    <name type="common">Fusarium solani subsp. pisi</name>
    <dbReference type="NCBI Taxonomy" id="660122"/>
    <lineage>
        <taxon>Eukaryota</taxon>
        <taxon>Fungi</taxon>
        <taxon>Dikarya</taxon>
        <taxon>Ascomycota</taxon>
        <taxon>Pezizomycotina</taxon>
        <taxon>Sordariomycetes</taxon>
        <taxon>Hypocreomycetidae</taxon>
        <taxon>Hypocreales</taxon>
        <taxon>Nectriaceae</taxon>
        <taxon>Fusarium</taxon>
        <taxon>Fusarium solani species complex</taxon>
        <taxon>Fusarium vanettenii</taxon>
    </lineage>
</organism>
<dbReference type="HOGENOM" id="CLU_1586919_0_0_1"/>
<dbReference type="AlphaFoldDB" id="C7ZF82"/>
<gene>
    <name evidence="1" type="ORF">NECHADRAFT_78375</name>
</gene>
<sequence>MPTQGMYRMLGFQLVPFLVQPAAECSQVHPFTRISKNREKQEAHAKSASPLRPSVHKSAVTYDQDLMDCQHTAVGGYPLIQVPGSPNIAGIRKTNKATELLLQVMGIYEFMVLKKDRFNAYDVHVVPHFETLHLEAVPLAEQLEGLDEVFWISDAIRRNMSYYGLVVH</sequence>
<name>C7ZF82_FUSV7</name>
<dbReference type="EMBL" id="GG698923">
    <property type="protein sequence ID" value="EEU37176.1"/>
    <property type="molecule type" value="Genomic_DNA"/>
</dbReference>
<proteinExistence type="predicted"/>
<dbReference type="VEuPathDB" id="FungiDB:NECHADRAFT_78375"/>
<reference evidence="1 2" key="1">
    <citation type="journal article" date="2009" name="PLoS Genet.">
        <title>The genome of Nectria haematococca: contribution of supernumerary chromosomes to gene expansion.</title>
        <authorList>
            <person name="Coleman J.J."/>
            <person name="Rounsley S.D."/>
            <person name="Rodriguez-Carres M."/>
            <person name="Kuo A."/>
            <person name="Wasmann C.C."/>
            <person name="Grimwood J."/>
            <person name="Schmutz J."/>
            <person name="Taga M."/>
            <person name="White G.J."/>
            <person name="Zhou S."/>
            <person name="Schwartz D.C."/>
            <person name="Freitag M."/>
            <person name="Ma L.J."/>
            <person name="Danchin E.G."/>
            <person name="Henrissat B."/>
            <person name="Coutinho P.M."/>
            <person name="Nelson D.R."/>
            <person name="Straney D."/>
            <person name="Napoli C.A."/>
            <person name="Barker B.M."/>
            <person name="Gribskov M."/>
            <person name="Rep M."/>
            <person name="Kroken S."/>
            <person name="Molnar I."/>
            <person name="Rensing C."/>
            <person name="Kennell J.C."/>
            <person name="Zamora J."/>
            <person name="Farman M.L."/>
            <person name="Selker E.U."/>
            <person name="Salamov A."/>
            <person name="Shapiro H."/>
            <person name="Pangilinan J."/>
            <person name="Lindquist E."/>
            <person name="Lamers C."/>
            <person name="Grigoriev I.V."/>
            <person name="Geiser D.M."/>
            <person name="Covert S.F."/>
            <person name="Temporini E."/>
            <person name="Vanetten H.D."/>
        </authorList>
    </citation>
    <scope>NUCLEOTIDE SEQUENCE [LARGE SCALE GENOMIC DNA]</scope>
    <source>
        <strain evidence="2">ATCC MYA-4622 / CBS 123669 / FGSC 9596 / NRRL 45880 / 77-13-4</strain>
    </source>
</reference>
<dbReference type="InParanoid" id="C7ZF82"/>
<accession>C7ZF82</accession>